<evidence type="ECO:0000256" key="8">
    <source>
        <dbReference type="ARBA" id="ARBA00035585"/>
    </source>
</evidence>
<dbReference type="STRING" id="93059.P9211_17591"/>
<keyword evidence="12" id="KW-1185">Reference proteome</keyword>
<dbReference type="HAMAP" id="MF_00454">
    <property type="entry name" value="FluC"/>
    <property type="match status" value="1"/>
</dbReference>
<dbReference type="AlphaFoldDB" id="A9BD77"/>
<dbReference type="OrthoDB" id="560684at2"/>
<dbReference type="Proteomes" id="UP000000788">
    <property type="component" value="Chromosome"/>
</dbReference>
<feature type="binding site" evidence="10">
    <location>
        <position position="82"/>
    </location>
    <ligand>
        <name>Na(+)</name>
        <dbReference type="ChEBI" id="CHEBI:29101"/>
        <note>structural</note>
    </ligand>
</feature>
<dbReference type="PANTHER" id="PTHR28259">
    <property type="entry name" value="FLUORIDE EXPORT PROTEIN 1-RELATED"/>
    <property type="match status" value="1"/>
</dbReference>
<dbReference type="RefSeq" id="WP_012196310.1">
    <property type="nucleotide sequence ID" value="NC_009976.1"/>
</dbReference>
<evidence type="ECO:0000256" key="4">
    <source>
        <dbReference type="ARBA" id="ARBA00022989"/>
    </source>
</evidence>
<organism evidence="11 12">
    <name type="scientific">Prochlorococcus marinus (strain MIT 9211)</name>
    <dbReference type="NCBI Taxonomy" id="93059"/>
    <lineage>
        <taxon>Bacteria</taxon>
        <taxon>Bacillati</taxon>
        <taxon>Cyanobacteriota</taxon>
        <taxon>Cyanophyceae</taxon>
        <taxon>Synechococcales</taxon>
        <taxon>Prochlorococcaceae</taxon>
        <taxon>Prochlorococcus</taxon>
    </lineage>
</organism>
<protein>
    <recommendedName>
        <fullName evidence="10">Fluoride-specific ion channel FluC</fullName>
    </recommendedName>
</protein>
<dbReference type="EMBL" id="CP000878">
    <property type="protein sequence ID" value="ABX09690.1"/>
    <property type="molecule type" value="Genomic_DNA"/>
</dbReference>
<evidence type="ECO:0000256" key="5">
    <source>
        <dbReference type="ARBA" id="ARBA00023136"/>
    </source>
</evidence>
<dbReference type="HOGENOM" id="CLU_114342_2_3_3"/>
<dbReference type="GO" id="GO:0046872">
    <property type="term" value="F:metal ion binding"/>
    <property type="evidence" value="ECO:0007669"/>
    <property type="project" value="UniProtKB-KW"/>
</dbReference>
<reference evidence="11 12" key="1">
    <citation type="journal article" date="2007" name="PLoS Genet.">
        <title>Patterns and implications of gene gain and loss in the evolution of Prochlorococcus.</title>
        <authorList>
            <person name="Kettler G.C."/>
            <person name="Martiny A.C."/>
            <person name="Huang K."/>
            <person name="Zucker J."/>
            <person name="Coleman M.L."/>
            <person name="Rodrigue S."/>
            <person name="Chen F."/>
            <person name="Lapidus A."/>
            <person name="Ferriera S."/>
            <person name="Johnson J."/>
            <person name="Steglich C."/>
            <person name="Church G.M."/>
            <person name="Richardson P."/>
            <person name="Chisholm S.W."/>
        </authorList>
    </citation>
    <scope>NUCLEOTIDE SEQUENCE [LARGE SCALE GENOMIC DNA]</scope>
    <source>
        <strain evidence="12">MIT 9211</strain>
    </source>
</reference>
<comment type="subcellular location">
    <subcellularLocation>
        <location evidence="10">Cell inner membrane</location>
        <topology evidence="10">Multi-pass membrane protein</topology>
    </subcellularLocation>
    <subcellularLocation>
        <location evidence="1">Cell membrane</location>
        <topology evidence="1">Multi-pass membrane protein</topology>
    </subcellularLocation>
</comment>
<accession>A9BD77</accession>
<dbReference type="Pfam" id="PF02537">
    <property type="entry name" value="CRCB"/>
    <property type="match status" value="1"/>
</dbReference>
<evidence type="ECO:0000256" key="9">
    <source>
        <dbReference type="ARBA" id="ARBA00049940"/>
    </source>
</evidence>
<dbReference type="GO" id="GO:0062054">
    <property type="term" value="F:fluoride channel activity"/>
    <property type="evidence" value="ECO:0007669"/>
    <property type="project" value="UniProtKB-UniRule"/>
</dbReference>
<feature type="binding site" evidence="10">
    <location>
        <position position="85"/>
    </location>
    <ligand>
        <name>Na(+)</name>
        <dbReference type="ChEBI" id="CHEBI:29101"/>
        <note>structural</note>
    </ligand>
</feature>
<dbReference type="InterPro" id="IPR003691">
    <property type="entry name" value="FluC"/>
</dbReference>
<proteinExistence type="inferred from homology"/>
<comment type="catalytic activity">
    <reaction evidence="8">
        <text>fluoride(in) = fluoride(out)</text>
        <dbReference type="Rhea" id="RHEA:76159"/>
        <dbReference type="ChEBI" id="CHEBI:17051"/>
    </reaction>
    <physiologicalReaction direction="left-to-right" evidence="8">
        <dbReference type="Rhea" id="RHEA:76160"/>
    </physiologicalReaction>
</comment>
<evidence type="ECO:0000256" key="3">
    <source>
        <dbReference type="ARBA" id="ARBA00022692"/>
    </source>
</evidence>
<evidence type="ECO:0000313" key="12">
    <source>
        <dbReference type="Proteomes" id="UP000000788"/>
    </source>
</evidence>
<keyword evidence="10" id="KW-0479">Metal-binding</keyword>
<dbReference type="GO" id="GO:0140114">
    <property type="term" value="P:cellular detoxification of fluoride"/>
    <property type="evidence" value="ECO:0007669"/>
    <property type="project" value="UniProtKB-UniRule"/>
</dbReference>
<keyword evidence="4 10" id="KW-1133">Transmembrane helix</keyword>
<feature type="transmembrane region" description="Helical" evidence="10">
    <location>
        <begin position="6"/>
        <end position="29"/>
    </location>
</feature>
<evidence type="ECO:0000313" key="11">
    <source>
        <dbReference type="EMBL" id="ABX09690.1"/>
    </source>
</evidence>
<evidence type="ECO:0000256" key="7">
    <source>
        <dbReference type="ARBA" id="ARBA00035120"/>
    </source>
</evidence>
<feature type="transmembrane region" description="Helical" evidence="10">
    <location>
        <begin position="41"/>
        <end position="60"/>
    </location>
</feature>
<dbReference type="GO" id="GO:0005886">
    <property type="term" value="C:plasma membrane"/>
    <property type="evidence" value="ECO:0007669"/>
    <property type="project" value="UniProtKB-SubCell"/>
</dbReference>
<gene>
    <name evidence="10" type="primary">fluC</name>
    <name evidence="10" type="synonym">crcB</name>
    <name evidence="11" type="ordered locus">P9211_17591</name>
</gene>
<comment type="function">
    <text evidence="9 10">Fluoride-specific ion channel. Important for reducing fluoride concentration in the cell, thus reducing its toxicity.</text>
</comment>
<keyword evidence="3 10" id="KW-0812">Transmembrane</keyword>
<comment type="activity regulation">
    <text evidence="10">Na(+) is not transported, but it plays an essential structural role and its presence is essential for fluoride channel function.</text>
</comment>
<evidence type="ECO:0000256" key="6">
    <source>
        <dbReference type="ARBA" id="ARBA00023303"/>
    </source>
</evidence>
<keyword evidence="5 10" id="KW-0472">Membrane</keyword>
<dbReference type="eggNOG" id="COG0239">
    <property type="taxonomic scope" value="Bacteria"/>
</dbReference>
<sequence>MFDLSTIAIDLFLVALGSILGAFLRFEILNTFNYKKISKHWLIFTINIISCFLLGLLVALDKRLTTLVYSQLLLFIGVGFLGSFSTFSSFIWEVFDHWKNDDKSQSLLIIASSILGGFVFLLFGYHLGNG</sequence>
<name>A9BD77_PROM4</name>
<feature type="transmembrane region" description="Helical" evidence="10">
    <location>
        <begin position="72"/>
        <end position="95"/>
    </location>
</feature>
<keyword evidence="10" id="KW-0406">Ion transport</keyword>
<keyword evidence="6 10" id="KW-0407">Ion channel</keyword>
<dbReference type="KEGG" id="pmj:P9211_17591"/>
<evidence type="ECO:0000256" key="1">
    <source>
        <dbReference type="ARBA" id="ARBA00004651"/>
    </source>
</evidence>
<keyword evidence="10" id="KW-0813">Transport</keyword>
<dbReference type="PANTHER" id="PTHR28259:SF1">
    <property type="entry name" value="FLUORIDE EXPORT PROTEIN 1-RELATED"/>
    <property type="match status" value="1"/>
</dbReference>
<evidence type="ECO:0000256" key="10">
    <source>
        <dbReference type="HAMAP-Rule" id="MF_00454"/>
    </source>
</evidence>
<keyword evidence="10" id="KW-0915">Sodium</keyword>
<comment type="similarity">
    <text evidence="7 10">Belongs to the fluoride channel Fluc/FEX (TC 1.A.43) family.</text>
</comment>
<feature type="transmembrane region" description="Helical" evidence="10">
    <location>
        <begin position="107"/>
        <end position="127"/>
    </location>
</feature>
<evidence type="ECO:0000256" key="2">
    <source>
        <dbReference type="ARBA" id="ARBA00022475"/>
    </source>
</evidence>
<keyword evidence="10" id="KW-0997">Cell inner membrane</keyword>
<keyword evidence="2 10" id="KW-1003">Cell membrane</keyword>